<dbReference type="Gene3D" id="3.90.1300.10">
    <property type="entry name" value="Amidase signature (AS) domain"/>
    <property type="match status" value="1"/>
</dbReference>
<accession>A0A1I2E362</accession>
<evidence type="ECO:0000256" key="3">
    <source>
        <dbReference type="ARBA" id="ARBA00022741"/>
    </source>
</evidence>
<dbReference type="GO" id="GO:0030956">
    <property type="term" value="C:glutamyl-tRNA(Gln) amidotransferase complex"/>
    <property type="evidence" value="ECO:0007669"/>
    <property type="project" value="InterPro"/>
</dbReference>
<feature type="active site" description="Charge relay system" evidence="8">
    <location>
        <position position="85"/>
    </location>
</feature>
<dbReference type="PROSITE" id="PS00571">
    <property type="entry name" value="AMIDASES"/>
    <property type="match status" value="1"/>
</dbReference>
<evidence type="ECO:0000313" key="13">
    <source>
        <dbReference type="Proteomes" id="UP000236729"/>
    </source>
</evidence>
<keyword evidence="4 8" id="KW-0067">ATP-binding</keyword>
<dbReference type="PANTHER" id="PTHR11895">
    <property type="entry name" value="TRANSAMIDASE"/>
    <property type="match status" value="1"/>
</dbReference>
<reference evidence="12 13" key="1">
    <citation type="submission" date="2016-10" db="EMBL/GenBank/DDBJ databases">
        <authorList>
            <person name="Varghese N."/>
            <person name="Submissions S."/>
        </authorList>
    </citation>
    <scope>NUCLEOTIDE SEQUENCE [LARGE SCALE GENOMIC DNA]</scope>
    <source>
        <strain evidence="13">ATCC 20501</strain>
        <strain evidence="11 12">CGMCC 4.3529</strain>
    </source>
</reference>
<comment type="similarity">
    <text evidence="1 8">Belongs to the amidase family. GatA subfamily.</text>
</comment>
<dbReference type="EMBL" id="FOME01000015">
    <property type="protein sequence ID" value="SFE87127.1"/>
    <property type="molecule type" value="Genomic_DNA"/>
</dbReference>
<evidence type="ECO:0000313" key="11">
    <source>
        <dbReference type="EMBL" id="SFE87127.1"/>
    </source>
</evidence>
<evidence type="ECO:0000256" key="8">
    <source>
        <dbReference type="HAMAP-Rule" id="MF_00120"/>
    </source>
</evidence>
<name>A0A1H6BKG9_9PSEU</name>
<dbReference type="SUPFAM" id="SSF75304">
    <property type="entry name" value="Amidase signature (AS) enzymes"/>
    <property type="match status" value="1"/>
</dbReference>
<keyword evidence="5 8" id="KW-0648">Protein biosynthesis</keyword>
<accession>A0A1H6BKG9</accession>
<dbReference type="Pfam" id="PF01425">
    <property type="entry name" value="Amidase"/>
    <property type="match status" value="1"/>
</dbReference>
<dbReference type="GO" id="GO:0006412">
    <property type="term" value="P:translation"/>
    <property type="evidence" value="ECO:0007669"/>
    <property type="project" value="UniProtKB-UniRule"/>
</dbReference>
<dbReference type="SMR" id="A0A1H6BKG9"/>
<protein>
    <recommendedName>
        <fullName evidence="8">Glutamyl-tRNA(Gln) amidotransferase subunit A</fullName>
        <shortName evidence="8">Glu-ADT subunit A</shortName>
        <ecNumber evidence="8">6.3.5.7</ecNumber>
    </recommendedName>
</protein>
<evidence type="ECO:0000313" key="10">
    <source>
        <dbReference type="EMBL" id="SEG61209.1"/>
    </source>
</evidence>
<dbReference type="InterPro" id="IPR036928">
    <property type="entry name" value="AS_sf"/>
</dbReference>
<dbReference type="InterPro" id="IPR020556">
    <property type="entry name" value="Amidase_CS"/>
</dbReference>
<dbReference type="GO" id="GO:0016740">
    <property type="term" value="F:transferase activity"/>
    <property type="evidence" value="ECO:0007669"/>
    <property type="project" value="UniProtKB-KW"/>
</dbReference>
<comment type="catalytic activity">
    <reaction evidence="7 8">
        <text>L-glutamyl-tRNA(Gln) + L-glutamine + ATP + H2O = L-glutaminyl-tRNA(Gln) + L-glutamate + ADP + phosphate + H(+)</text>
        <dbReference type="Rhea" id="RHEA:17521"/>
        <dbReference type="Rhea" id="RHEA-COMP:9681"/>
        <dbReference type="Rhea" id="RHEA-COMP:9684"/>
        <dbReference type="ChEBI" id="CHEBI:15377"/>
        <dbReference type="ChEBI" id="CHEBI:15378"/>
        <dbReference type="ChEBI" id="CHEBI:29985"/>
        <dbReference type="ChEBI" id="CHEBI:30616"/>
        <dbReference type="ChEBI" id="CHEBI:43474"/>
        <dbReference type="ChEBI" id="CHEBI:58359"/>
        <dbReference type="ChEBI" id="CHEBI:78520"/>
        <dbReference type="ChEBI" id="CHEBI:78521"/>
        <dbReference type="ChEBI" id="CHEBI:456216"/>
        <dbReference type="EC" id="6.3.5.7"/>
    </reaction>
</comment>
<dbReference type="InterPro" id="IPR023631">
    <property type="entry name" value="Amidase_dom"/>
</dbReference>
<dbReference type="EC" id="6.3.5.7" evidence="8"/>
<dbReference type="HAMAP" id="MF_00120">
    <property type="entry name" value="GatA"/>
    <property type="match status" value="1"/>
</dbReference>
<comment type="function">
    <text evidence="6 8">Allows the formation of correctly charged Gln-tRNA(Gln) through the transamidation of misacylated Glu-tRNA(Gln) in organisms which lack glutaminyl-tRNA synthetase. The reaction takes place in the presence of glutamine and ATP through an activated gamma-phospho-Glu-tRNA(Gln).</text>
</comment>
<evidence type="ECO:0000256" key="4">
    <source>
        <dbReference type="ARBA" id="ARBA00022840"/>
    </source>
</evidence>
<evidence type="ECO:0000256" key="7">
    <source>
        <dbReference type="ARBA" id="ARBA00047407"/>
    </source>
</evidence>
<proteinExistence type="inferred from homology"/>
<evidence type="ECO:0000256" key="5">
    <source>
        <dbReference type="ARBA" id="ARBA00022917"/>
    </source>
</evidence>
<dbReference type="AlphaFoldDB" id="A0A1H6BKG9"/>
<feature type="domain" description="Amidase" evidence="9">
    <location>
        <begin position="30"/>
        <end position="479"/>
    </location>
</feature>
<dbReference type="GO" id="GO:0005524">
    <property type="term" value="F:ATP binding"/>
    <property type="evidence" value="ECO:0007669"/>
    <property type="project" value="UniProtKB-KW"/>
</dbReference>
<organism evidence="10 13">
    <name type="scientific">Saccharopolyspora kobensis</name>
    <dbReference type="NCBI Taxonomy" id="146035"/>
    <lineage>
        <taxon>Bacteria</taxon>
        <taxon>Bacillati</taxon>
        <taxon>Actinomycetota</taxon>
        <taxon>Actinomycetes</taxon>
        <taxon>Pseudonocardiales</taxon>
        <taxon>Pseudonocardiaceae</taxon>
        <taxon>Saccharopolyspora</taxon>
    </lineage>
</organism>
<keyword evidence="12" id="KW-1185">Reference proteome</keyword>
<dbReference type="InterPro" id="IPR004412">
    <property type="entry name" value="GatA"/>
</dbReference>
<sequence length="502" mass="52210">MTTASGGSLTGLAASELAAKLEAGEVSSVEVTQAHLDRIAAVDSAVHAFLHVDTEGALAAARRVDEDRAAGRAASPLAGVPLALKDVFTTTDMPTTCGSKMLEGWVPPYDATVTKRLREAGVVILGKTNMDEFAMGSSTENSAYGPTRNPWDLNRIPGGSGGGSSASLAAFEAPLAIGTDTGGSIRQPGAVTGTVGVKPTYGGVSRYGLVAFSSSLDQPGPCARTVLDAALLHEVIGGHDPLDSTSIAQPVPAVVAAAREGASGDLKGVRVGVVREFSGEGYQAGVQRAFDAAVQQLSALGAEVVEVSCPHFTYALPAYYLIAPSECSSNLARFDAMRYGLRVGDDGEHSAEEVMSLTREAGFGPEVKRRIMLGTYALSSGYYDAYYGQAQKVRTLITRDFDAAFEQVDVLVSPTTPTTAFEIGERVDDPMAMYLADLCTIPSNLAGNAAMSVPCGLSDEDGLPVGLQIMAPAMADDRLYRVGAAYETARGALRVPELEVAV</sequence>
<dbReference type="EMBL" id="FNVB01000004">
    <property type="protein sequence ID" value="SEG61209.1"/>
    <property type="molecule type" value="Genomic_DNA"/>
</dbReference>
<gene>
    <name evidence="8" type="primary">gatA</name>
    <name evidence="10" type="ORF">SAMN02982929_02661</name>
    <name evidence="11" type="ORF">SAMN05216506_115104</name>
</gene>
<feature type="active site" description="Acyl-ester intermediate" evidence="8">
    <location>
        <position position="184"/>
    </location>
</feature>
<dbReference type="Proteomes" id="UP000199690">
    <property type="component" value="Unassembled WGS sequence"/>
</dbReference>
<evidence type="ECO:0000259" key="9">
    <source>
        <dbReference type="Pfam" id="PF01425"/>
    </source>
</evidence>
<feature type="active site" description="Charge relay system" evidence="8">
    <location>
        <position position="160"/>
    </location>
</feature>
<evidence type="ECO:0000313" key="12">
    <source>
        <dbReference type="Proteomes" id="UP000199690"/>
    </source>
</evidence>
<dbReference type="NCBIfam" id="TIGR00132">
    <property type="entry name" value="gatA"/>
    <property type="match status" value="1"/>
</dbReference>
<evidence type="ECO:0000256" key="2">
    <source>
        <dbReference type="ARBA" id="ARBA00022598"/>
    </source>
</evidence>
<keyword evidence="3 8" id="KW-0547">Nucleotide-binding</keyword>
<dbReference type="PANTHER" id="PTHR11895:SF151">
    <property type="entry name" value="GLUTAMYL-TRNA(GLN) AMIDOTRANSFERASE SUBUNIT A"/>
    <property type="match status" value="1"/>
</dbReference>
<comment type="subunit">
    <text evidence="8">Heterotrimer of A, B and C subunits.</text>
</comment>
<dbReference type="RefSeq" id="WP_093357550.1">
    <property type="nucleotide sequence ID" value="NZ_FNVB01000004.1"/>
</dbReference>
<keyword evidence="2 8" id="KW-0436">Ligase</keyword>
<dbReference type="GO" id="GO:0050567">
    <property type="term" value="F:glutaminyl-tRNA synthase (glutamine-hydrolyzing) activity"/>
    <property type="evidence" value="ECO:0007669"/>
    <property type="project" value="UniProtKB-UniRule"/>
</dbReference>
<dbReference type="Proteomes" id="UP000236729">
    <property type="component" value="Unassembled WGS sequence"/>
</dbReference>
<keyword evidence="10" id="KW-0808">Transferase</keyword>
<reference evidence="10" key="2">
    <citation type="submission" date="2016-10" db="EMBL/GenBank/DDBJ databases">
        <authorList>
            <person name="de Groot N.N."/>
        </authorList>
    </citation>
    <scope>NUCLEOTIDE SEQUENCE [LARGE SCALE GENOMIC DNA]</scope>
    <source>
        <strain evidence="10">ATCC 20501</strain>
    </source>
</reference>
<evidence type="ECO:0000256" key="1">
    <source>
        <dbReference type="ARBA" id="ARBA00008069"/>
    </source>
</evidence>
<evidence type="ECO:0000256" key="6">
    <source>
        <dbReference type="ARBA" id="ARBA00025295"/>
    </source>
</evidence>
<dbReference type="InterPro" id="IPR000120">
    <property type="entry name" value="Amidase"/>
</dbReference>